<proteinExistence type="inferred from homology"/>
<dbReference type="SUPFAM" id="SSF116768">
    <property type="entry name" value="DNA-binding domain of EIN3-like"/>
    <property type="match status" value="1"/>
</dbReference>
<reference evidence="8" key="2">
    <citation type="submission" date="2017-02" db="EMBL/GenBank/DDBJ databases">
        <title>Sunflower complete genome.</title>
        <authorList>
            <person name="Langlade N."/>
            <person name="Munos S."/>
        </authorList>
    </citation>
    <scope>NUCLEOTIDE SEQUENCE [LARGE SCALE GENOMIC DNA]</scope>
    <source>
        <tissue evidence="8">Leaves</tissue>
    </source>
</reference>
<dbReference type="Proteomes" id="UP000215914">
    <property type="component" value="Chromosome 12"/>
</dbReference>
<evidence type="ECO:0000313" key="7">
    <source>
        <dbReference type="EMBL" id="KAF5779267.1"/>
    </source>
</evidence>
<dbReference type="GO" id="GO:0003700">
    <property type="term" value="F:DNA-binding transcription factor activity"/>
    <property type="evidence" value="ECO:0000318"/>
    <property type="project" value="GO_Central"/>
</dbReference>
<evidence type="ECO:0000256" key="4">
    <source>
        <dbReference type="ARBA" id="ARBA00023242"/>
    </source>
</evidence>
<evidence type="ECO:0000313" key="9">
    <source>
        <dbReference type="Proteomes" id="UP000215914"/>
    </source>
</evidence>
<accession>A0A251T4W4</accession>
<dbReference type="Gene3D" id="1.10.3180.10">
    <property type="entry name" value="DNA-binding domain of EIN3-like"/>
    <property type="match status" value="1"/>
</dbReference>
<reference evidence="7" key="3">
    <citation type="submission" date="2020-06" db="EMBL/GenBank/DDBJ databases">
        <title>Helianthus annuus Genome sequencing and assembly Release 2.</title>
        <authorList>
            <person name="Gouzy J."/>
            <person name="Langlade N."/>
            <person name="Munos S."/>
        </authorList>
    </citation>
    <scope>NUCLEOTIDE SEQUENCE</scope>
    <source>
        <tissue evidence="7">Leaves</tissue>
    </source>
</reference>
<evidence type="ECO:0000256" key="5">
    <source>
        <dbReference type="SAM" id="MobiDB-lite"/>
    </source>
</evidence>
<protein>
    <submittedName>
        <fullName evidence="8">Putative ethylene insensitive 3-like protein, DNA-binding domain-containing protein</fullName>
    </submittedName>
    <submittedName>
        <fullName evidence="7">Transcription factor EIL family</fullName>
    </submittedName>
</protein>
<dbReference type="EMBL" id="CM007901">
    <property type="protein sequence ID" value="OTG05853.1"/>
    <property type="molecule type" value="Genomic_DNA"/>
</dbReference>
<dbReference type="Pfam" id="PF04873">
    <property type="entry name" value="EIN3_DNA-bd"/>
    <property type="match status" value="1"/>
</dbReference>
<keyword evidence="3" id="KW-0936">Ethylene signaling pathway</keyword>
<keyword evidence="4" id="KW-0539">Nucleus</keyword>
<dbReference type="GO" id="GO:0003677">
    <property type="term" value="F:DNA binding"/>
    <property type="evidence" value="ECO:0000318"/>
    <property type="project" value="GO_Central"/>
</dbReference>
<sequence length="424" mass="48653">MKPVNNKGKITPDVEELKRRIMQDTMLLNLIMEQKKGKTFESVKADQTEAQKKPDFIVEHMKKMMEVCNAKGFVYGIILEEGMPVTGASENLHGWWKERVRFAEKAPEAITDYNVKKVFGGVVDHSSMSTPHILQKLHDTTLGCLLSTLIQHCDPPQRQYPLEKGVAPPWWPTGEEKWLSEIDVDKKELPPPYRKPHYLKKVMKICVLMAVIRHMSPNMDKIHSVVMHSKRLQDKMTAKEAAIIVDAIKHEEVRLHHESSSPVAANNGVVMVHENYGNLLDSFKSQDLEPKRKRPKENDYHHHQQQQQDVMLQPNAYLSKYSRVYDNGIHFELKTNNHQMNGSNYQPLADFRLVNHDAISFNPAPPLMNQTGPLVNKVDAIRGTQNQNLLMQLNKDLDANYLIGSDDDLVNFLFNPDDPKFESI</sequence>
<feature type="compositionally biased region" description="Basic and acidic residues" evidence="5">
    <location>
        <begin position="284"/>
        <end position="302"/>
    </location>
</feature>
<evidence type="ECO:0000256" key="1">
    <source>
        <dbReference type="ARBA" id="ARBA00004123"/>
    </source>
</evidence>
<dbReference type="PANTHER" id="PTHR33305:SF11">
    <property type="entry name" value="PROTEIN ETHYLENE INSENSITIVE 3"/>
    <property type="match status" value="1"/>
</dbReference>
<keyword evidence="8" id="KW-0238">DNA-binding</keyword>
<dbReference type="AlphaFoldDB" id="A0A251T4W4"/>
<keyword evidence="9" id="KW-1185">Reference proteome</keyword>
<dbReference type="InterPro" id="IPR023278">
    <property type="entry name" value="Ethylene_insens-like_DNA-bd"/>
</dbReference>
<feature type="region of interest" description="Disordered" evidence="5">
    <location>
        <begin position="283"/>
        <end position="308"/>
    </location>
</feature>
<dbReference type="PANTHER" id="PTHR33305">
    <property type="entry name" value="ETHYLENE INSENSITIVE 3-LIKE 2 PROTEIN"/>
    <property type="match status" value="1"/>
</dbReference>
<comment type="similarity">
    <text evidence="2">Belongs to the EIN3 family.</text>
</comment>
<dbReference type="InterPro" id="IPR006957">
    <property type="entry name" value="EIN3"/>
</dbReference>
<evidence type="ECO:0000259" key="6">
    <source>
        <dbReference type="Pfam" id="PF04873"/>
    </source>
</evidence>
<comment type="subcellular location">
    <subcellularLocation>
        <location evidence="1">Nucleus</location>
    </subcellularLocation>
</comment>
<dbReference type="Gramene" id="mRNA:HanXRQr2_Chr12g0557371">
    <property type="protein sequence ID" value="CDS:HanXRQr2_Chr12g0557371.1"/>
    <property type="gene ID" value="HanXRQr2_Chr12g0557371"/>
</dbReference>
<name>A0A251T4W4_HELAN</name>
<dbReference type="STRING" id="4232.A0A251T4W4"/>
<dbReference type="EMBL" id="MNCJ02000327">
    <property type="protein sequence ID" value="KAF5779267.1"/>
    <property type="molecule type" value="Genomic_DNA"/>
</dbReference>
<evidence type="ECO:0000313" key="8">
    <source>
        <dbReference type="EMBL" id="OTG05853.1"/>
    </source>
</evidence>
<dbReference type="GO" id="GO:0005634">
    <property type="term" value="C:nucleus"/>
    <property type="evidence" value="ECO:0007669"/>
    <property type="project" value="UniProtKB-SubCell"/>
</dbReference>
<organism evidence="8 9">
    <name type="scientific">Helianthus annuus</name>
    <name type="common">Common sunflower</name>
    <dbReference type="NCBI Taxonomy" id="4232"/>
    <lineage>
        <taxon>Eukaryota</taxon>
        <taxon>Viridiplantae</taxon>
        <taxon>Streptophyta</taxon>
        <taxon>Embryophyta</taxon>
        <taxon>Tracheophyta</taxon>
        <taxon>Spermatophyta</taxon>
        <taxon>Magnoliopsida</taxon>
        <taxon>eudicotyledons</taxon>
        <taxon>Gunneridae</taxon>
        <taxon>Pentapetalae</taxon>
        <taxon>asterids</taxon>
        <taxon>campanulids</taxon>
        <taxon>Asterales</taxon>
        <taxon>Asteraceae</taxon>
        <taxon>Asteroideae</taxon>
        <taxon>Heliantheae alliance</taxon>
        <taxon>Heliantheae</taxon>
        <taxon>Helianthus</taxon>
    </lineage>
</organism>
<dbReference type="GO" id="GO:0009873">
    <property type="term" value="P:ethylene-activated signaling pathway"/>
    <property type="evidence" value="ECO:0007669"/>
    <property type="project" value="UniProtKB-KW"/>
</dbReference>
<evidence type="ECO:0000256" key="2">
    <source>
        <dbReference type="ARBA" id="ARBA00009416"/>
    </source>
</evidence>
<reference evidence="7 9" key="1">
    <citation type="journal article" date="2017" name="Nature">
        <title>The sunflower genome provides insights into oil metabolism, flowering and Asterid evolution.</title>
        <authorList>
            <person name="Badouin H."/>
            <person name="Gouzy J."/>
            <person name="Grassa C.J."/>
            <person name="Murat F."/>
            <person name="Staton S.E."/>
            <person name="Cottret L."/>
            <person name="Lelandais-Briere C."/>
            <person name="Owens G.L."/>
            <person name="Carrere S."/>
            <person name="Mayjonade B."/>
            <person name="Legrand L."/>
            <person name="Gill N."/>
            <person name="Kane N.C."/>
            <person name="Bowers J.E."/>
            <person name="Hubner S."/>
            <person name="Bellec A."/>
            <person name="Berard A."/>
            <person name="Berges H."/>
            <person name="Blanchet N."/>
            <person name="Boniface M.C."/>
            <person name="Brunel D."/>
            <person name="Catrice O."/>
            <person name="Chaidir N."/>
            <person name="Claudel C."/>
            <person name="Donnadieu C."/>
            <person name="Faraut T."/>
            <person name="Fievet G."/>
            <person name="Helmstetter N."/>
            <person name="King M."/>
            <person name="Knapp S.J."/>
            <person name="Lai Z."/>
            <person name="Le Paslier M.C."/>
            <person name="Lippi Y."/>
            <person name="Lorenzon L."/>
            <person name="Mandel J.R."/>
            <person name="Marage G."/>
            <person name="Marchand G."/>
            <person name="Marquand E."/>
            <person name="Bret-Mestries E."/>
            <person name="Morien E."/>
            <person name="Nambeesan S."/>
            <person name="Nguyen T."/>
            <person name="Pegot-Espagnet P."/>
            <person name="Pouilly N."/>
            <person name="Raftis F."/>
            <person name="Sallet E."/>
            <person name="Schiex T."/>
            <person name="Thomas J."/>
            <person name="Vandecasteele C."/>
            <person name="Vares D."/>
            <person name="Vear F."/>
            <person name="Vautrin S."/>
            <person name="Crespi M."/>
            <person name="Mangin B."/>
            <person name="Burke J.M."/>
            <person name="Salse J."/>
            <person name="Munos S."/>
            <person name="Vincourt P."/>
            <person name="Rieseberg L.H."/>
            <person name="Langlade N.B."/>
        </authorList>
    </citation>
    <scope>NUCLEOTIDE SEQUENCE [LARGE SCALE GENOMIC DNA]</scope>
    <source>
        <strain evidence="9">cv. SF193</strain>
        <tissue evidence="7">Leaves</tissue>
    </source>
</reference>
<dbReference type="InterPro" id="IPR047091">
    <property type="entry name" value="EIN3-like_DNA-bd"/>
</dbReference>
<dbReference type="InParanoid" id="A0A251T4W4"/>
<gene>
    <name evidence="8" type="ORF">HannXRQ_Chr12g0378231</name>
    <name evidence="7" type="ORF">HanXRQr2_Chr12g0557371</name>
</gene>
<dbReference type="OrthoDB" id="2017676at2759"/>
<feature type="domain" description="Ethylene insensitive 3-like DNA-binding" evidence="6">
    <location>
        <begin position="15"/>
        <end position="252"/>
    </location>
</feature>
<evidence type="ECO:0000256" key="3">
    <source>
        <dbReference type="ARBA" id="ARBA00022745"/>
    </source>
</evidence>